<dbReference type="GO" id="GO:0003677">
    <property type="term" value="F:DNA binding"/>
    <property type="evidence" value="ECO:0007669"/>
    <property type="project" value="UniProtKB-KW"/>
</dbReference>
<keyword evidence="6" id="KW-0678">Repressor</keyword>
<sequence length="141" mass="15913">MARRHKASEQHARTRSDHATELAEDYVEAIDDFVNARGQCRVTDLAEHFGVSHVTVNRTVGRLQKGGWVTTEPYAPIELTDEGRRLAAVARKRHEVVLQFLMSLGISESVATIDAEGIEHHVSDETLQAMQRFIDDRRQHG</sequence>
<dbReference type="InterPro" id="IPR036390">
    <property type="entry name" value="WH_DNA-bd_sf"/>
</dbReference>
<name>A0A517Z4F9_9PLAN</name>
<comment type="subcellular location">
    <subcellularLocation>
        <location evidence="1">Cytoplasm</location>
    </subcellularLocation>
</comment>
<comment type="function">
    <text evidence="12">In the presence of manganese, represses expression of mntH and mntS. Up-regulates expression of mntP.</text>
</comment>
<dbReference type="OrthoDB" id="9791355at2"/>
<evidence type="ECO:0000313" key="15">
    <source>
        <dbReference type="EMBL" id="QDU37372.1"/>
    </source>
</evidence>
<evidence type="ECO:0000256" key="11">
    <source>
        <dbReference type="ARBA" id="ARBA00023211"/>
    </source>
</evidence>
<evidence type="ECO:0000256" key="12">
    <source>
        <dbReference type="ARBA" id="ARBA00025185"/>
    </source>
</evidence>
<accession>A0A517Z4F9</accession>
<dbReference type="InterPro" id="IPR036421">
    <property type="entry name" value="Fe_dep_repressor_sf"/>
</dbReference>
<dbReference type="KEGG" id="mri:Mal4_16830"/>
<dbReference type="PROSITE" id="PS50944">
    <property type="entry name" value="HTH_DTXR"/>
    <property type="match status" value="1"/>
</dbReference>
<dbReference type="Proteomes" id="UP000320496">
    <property type="component" value="Chromosome"/>
</dbReference>
<dbReference type="GO" id="GO:0005737">
    <property type="term" value="C:cytoplasm"/>
    <property type="evidence" value="ECO:0007669"/>
    <property type="project" value="UniProtKB-SubCell"/>
</dbReference>
<dbReference type="InterPro" id="IPR050536">
    <property type="entry name" value="DtxR_MntR_Metal-Reg"/>
</dbReference>
<dbReference type="InterPro" id="IPR000835">
    <property type="entry name" value="HTH_MarR-typ"/>
</dbReference>
<dbReference type="SMART" id="SM00347">
    <property type="entry name" value="HTH_MARR"/>
    <property type="match status" value="1"/>
</dbReference>
<dbReference type="InterPro" id="IPR022689">
    <property type="entry name" value="Iron_dep_repressor"/>
</dbReference>
<dbReference type="SMART" id="SM00419">
    <property type="entry name" value="HTH_CRP"/>
    <property type="match status" value="1"/>
</dbReference>
<feature type="domain" description="HTH dtxR-type" evidence="14">
    <location>
        <begin position="19"/>
        <end position="80"/>
    </location>
</feature>
<comment type="similarity">
    <text evidence="2">Belongs to the DtxR/MntR family.</text>
</comment>
<dbReference type="RefSeq" id="WP_145368152.1">
    <property type="nucleotide sequence ID" value="NZ_CP036275.1"/>
</dbReference>
<proteinExistence type="inferred from homology"/>
<evidence type="ECO:0000256" key="4">
    <source>
        <dbReference type="ARBA" id="ARBA00022386"/>
    </source>
</evidence>
<dbReference type="InterPro" id="IPR012318">
    <property type="entry name" value="HTH_CRP"/>
</dbReference>
<keyword evidence="7" id="KW-0805">Transcription regulation</keyword>
<dbReference type="GO" id="GO:0003700">
    <property type="term" value="F:DNA-binding transcription factor activity"/>
    <property type="evidence" value="ECO:0007669"/>
    <property type="project" value="InterPro"/>
</dbReference>
<evidence type="ECO:0000313" key="16">
    <source>
        <dbReference type="Proteomes" id="UP000320496"/>
    </source>
</evidence>
<keyword evidence="8" id="KW-0238">DNA-binding</keyword>
<dbReference type="InterPro" id="IPR001367">
    <property type="entry name" value="Fe_dep_repressor"/>
</dbReference>
<dbReference type="SUPFAM" id="SSF46785">
    <property type="entry name" value="Winged helix' DNA-binding domain"/>
    <property type="match status" value="1"/>
</dbReference>
<dbReference type="GO" id="GO:0046983">
    <property type="term" value="F:protein dimerization activity"/>
    <property type="evidence" value="ECO:0007669"/>
    <property type="project" value="InterPro"/>
</dbReference>
<evidence type="ECO:0000256" key="9">
    <source>
        <dbReference type="ARBA" id="ARBA00023159"/>
    </source>
</evidence>
<gene>
    <name evidence="15" type="primary">mntR</name>
    <name evidence="15" type="ORF">Mal4_16830</name>
</gene>
<dbReference type="AlphaFoldDB" id="A0A517Z4F9"/>
<keyword evidence="5" id="KW-0963">Cytoplasm</keyword>
<dbReference type="Pfam" id="PF02742">
    <property type="entry name" value="Fe_dep_repr_C"/>
    <property type="match status" value="1"/>
</dbReference>
<evidence type="ECO:0000256" key="10">
    <source>
        <dbReference type="ARBA" id="ARBA00023163"/>
    </source>
</evidence>
<dbReference type="NCBIfam" id="NF008273">
    <property type="entry name" value="PRK11050.1"/>
    <property type="match status" value="1"/>
</dbReference>
<evidence type="ECO:0000256" key="5">
    <source>
        <dbReference type="ARBA" id="ARBA00022490"/>
    </source>
</evidence>
<evidence type="ECO:0000256" key="7">
    <source>
        <dbReference type="ARBA" id="ARBA00023015"/>
    </source>
</evidence>
<evidence type="ECO:0000256" key="8">
    <source>
        <dbReference type="ARBA" id="ARBA00023125"/>
    </source>
</evidence>
<dbReference type="InterPro" id="IPR022687">
    <property type="entry name" value="HTH_DTXR"/>
</dbReference>
<dbReference type="EMBL" id="CP036275">
    <property type="protein sequence ID" value="QDU37372.1"/>
    <property type="molecule type" value="Genomic_DNA"/>
</dbReference>
<reference evidence="15 16" key="1">
    <citation type="submission" date="2019-02" db="EMBL/GenBank/DDBJ databases">
        <title>Deep-cultivation of Planctomycetes and their phenomic and genomic characterization uncovers novel biology.</title>
        <authorList>
            <person name="Wiegand S."/>
            <person name="Jogler M."/>
            <person name="Boedeker C."/>
            <person name="Pinto D."/>
            <person name="Vollmers J."/>
            <person name="Rivas-Marin E."/>
            <person name="Kohn T."/>
            <person name="Peeters S.H."/>
            <person name="Heuer A."/>
            <person name="Rast P."/>
            <person name="Oberbeckmann S."/>
            <person name="Bunk B."/>
            <person name="Jeske O."/>
            <person name="Meyerdierks A."/>
            <person name="Storesund J.E."/>
            <person name="Kallscheuer N."/>
            <person name="Luecker S."/>
            <person name="Lage O.M."/>
            <person name="Pohl T."/>
            <person name="Merkel B.J."/>
            <person name="Hornburger P."/>
            <person name="Mueller R.-W."/>
            <person name="Bruemmer F."/>
            <person name="Labrenz M."/>
            <person name="Spormann A.M."/>
            <person name="Op den Camp H."/>
            <person name="Overmann J."/>
            <person name="Amann R."/>
            <person name="Jetten M.S.M."/>
            <person name="Mascher T."/>
            <person name="Medema M.H."/>
            <person name="Devos D.P."/>
            <person name="Kaster A.-K."/>
            <person name="Ovreas L."/>
            <person name="Rohde M."/>
            <person name="Galperin M.Y."/>
            <person name="Jogler C."/>
        </authorList>
    </citation>
    <scope>NUCLEOTIDE SEQUENCE [LARGE SCALE GENOMIC DNA]</scope>
    <source>
        <strain evidence="15 16">Mal4</strain>
    </source>
</reference>
<evidence type="ECO:0000256" key="6">
    <source>
        <dbReference type="ARBA" id="ARBA00022491"/>
    </source>
</evidence>
<evidence type="ECO:0000256" key="1">
    <source>
        <dbReference type="ARBA" id="ARBA00004496"/>
    </source>
</evidence>
<evidence type="ECO:0000256" key="2">
    <source>
        <dbReference type="ARBA" id="ARBA00007871"/>
    </source>
</evidence>
<protein>
    <recommendedName>
        <fullName evidence="4">Transcriptional regulator MntR</fullName>
    </recommendedName>
    <alternativeName>
        <fullName evidence="13">Manganese transport regulator</fullName>
    </alternativeName>
</protein>
<dbReference type="PANTHER" id="PTHR33238">
    <property type="entry name" value="IRON (METAL) DEPENDENT REPRESSOR, DTXR FAMILY"/>
    <property type="match status" value="1"/>
</dbReference>
<dbReference type="GO" id="GO:0046914">
    <property type="term" value="F:transition metal ion binding"/>
    <property type="evidence" value="ECO:0007669"/>
    <property type="project" value="InterPro"/>
</dbReference>
<dbReference type="Pfam" id="PF01325">
    <property type="entry name" value="Fe_dep_repress"/>
    <property type="match status" value="1"/>
</dbReference>
<evidence type="ECO:0000256" key="13">
    <source>
        <dbReference type="ARBA" id="ARBA00032593"/>
    </source>
</evidence>
<evidence type="ECO:0000259" key="14">
    <source>
        <dbReference type="PROSITE" id="PS50944"/>
    </source>
</evidence>
<keyword evidence="9" id="KW-0010">Activator</keyword>
<organism evidence="15 16">
    <name type="scientific">Maioricimonas rarisocia</name>
    <dbReference type="NCBI Taxonomy" id="2528026"/>
    <lineage>
        <taxon>Bacteria</taxon>
        <taxon>Pseudomonadati</taxon>
        <taxon>Planctomycetota</taxon>
        <taxon>Planctomycetia</taxon>
        <taxon>Planctomycetales</taxon>
        <taxon>Planctomycetaceae</taxon>
        <taxon>Maioricimonas</taxon>
    </lineage>
</organism>
<dbReference type="SMART" id="SM00529">
    <property type="entry name" value="HTH_DTXR"/>
    <property type="match status" value="1"/>
</dbReference>
<dbReference type="Gene3D" id="1.10.10.10">
    <property type="entry name" value="Winged helix-like DNA-binding domain superfamily/Winged helix DNA-binding domain"/>
    <property type="match status" value="1"/>
</dbReference>
<dbReference type="Gene3D" id="1.10.60.10">
    <property type="entry name" value="Iron dependent repressor, metal binding and dimerisation domain"/>
    <property type="match status" value="1"/>
</dbReference>
<evidence type="ECO:0000256" key="3">
    <source>
        <dbReference type="ARBA" id="ARBA00011738"/>
    </source>
</evidence>
<dbReference type="InterPro" id="IPR036388">
    <property type="entry name" value="WH-like_DNA-bd_sf"/>
</dbReference>
<keyword evidence="11" id="KW-0464">Manganese</keyword>
<keyword evidence="10" id="KW-0804">Transcription</keyword>
<comment type="subunit">
    <text evidence="3">Homodimer.</text>
</comment>
<keyword evidence="16" id="KW-1185">Reference proteome</keyword>
<dbReference type="PANTHER" id="PTHR33238:SF11">
    <property type="entry name" value="TRANSCRIPTIONAL REGULATOR MNTR"/>
    <property type="match status" value="1"/>
</dbReference>